<proteinExistence type="predicted"/>
<dbReference type="AlphaFoldDB" id="A0A0H3ZMY3"/>
<keyword evidence="1" id="KW-0472">Membrane</keyword>
<keyword evidence="1" id="KW-1133">Transmembrane helix</keyword>
<reference evidence="2" key="1">
    <citation type="journal article" date="2015" name="MBio">
        <title>Eco-Evolutionary Dynamics of Episomes among Ecologically Cohesive Bacterial Populations.</title>
        <authorList>
            <person name="Xue H."/>
            <person name="Cordero O.X."/>
            <person name="Camas F.M."/>
            <person name="Trimble W."/>
            <person name="Meyer F."/>
            <person name="Guglielmini J."/>
            <person name="Rocha E.P."/>
            <person name="Polz M.F."/>
        </authorList>
    </citation>
    <scope>NUCLEOTIDE SEQUENCE</scope>
    <source>
        <strain evidence="2">5S_214</strain>
    </source>
</reference>
<name>A0A0H3ZMY3_VIBSP</name>
<dbReference type="EMBL" id="KP795544">
    <property type="protein sequence ID" value="AKN37638.1"/>
    <property type="molecule type" value="Genomic_DNA"/>
</dbReference>
<evidence type="ECO:0000256" key="1">
    <source>
        <dbReference type="SAM" id="Phobius"/>
    </source>
</evidence>
<evidence type="ECO:0000313" key="2">
    <source>
        <dbReference type="EMBL" id="AKN37638.1"/>
    </source>
</evidence>
<organism evidence="2">
    <name type="scientific">Vibrio splendidus</name>
    <dbReference type="NCBI Taxonomy" id="29497"/>
    <lineage>
        <taxon>Bacteria</taxon>
        <taxon>Pseudomonadati</taxon>
        <taxon>Pseudomonadota</taxon>
        <taxon>Gammaproteobacteria</taxon>
        <taxon>Vibrionales</taxon>
        <taxon>Vibrionaceae</taxon>
        <taxon>Vibrio</taxon>
    </lineage>
</organism>
<accession>A0A0H3ZMY3</accession>
<protein>
    <submittedName>
        <fullName evidence="2">Uncharacterized protein</fullName>
    </submittedName>
</protein>
<feature type="transmembrane region" description="Helical" evidence="1">
    <location>
        <begin position="15"/>
        <end position="43"/>
    </location>
</feature>
<keyword evidence="1" id="KW-0812">Transmembrane</keyword>
<sequence length="67" mass="7136">MSYLNELLALAGLTLLAYGLAILWGIPLACIVIGVICLVLALFKPMIEAIRGNYVLEQTTDPESGGD</sequence>